<sequence>MAFICFLIVLIKMVFVTPILVENQFDKLITENLVLIDQSHFIRNISIFMALNLISRSKDQNIKCSKK</sequence>
<gene>
    <name evidence="2" type="ORF">BpHYR1_012288</name>
</gene>
<dbReference type="Proteomes" id="UP000276133">
    <property type="component" value="Unassembled WGS sequence"/>
</dbReference>
<protein>
    <submittedName>
        <fullName evidence="2">Uncharacterized protein</fullName>
    </submittedName>
</protein>
<feature type="chain" id="PRO_5018151974" evidence="1">
    <location>
        <begin position="17"/>
        <end position="67"/>
    </location>
</feature>
<accession>A0A3M7PVR5</accession>
<evidence type="ECO:0000256" key="1">
    <source>
        <dbReference type="SAM" id="SignalP"/>
    </source>
</evidence>
<keyword evidence="3" id="KW-1185">Reference proteome</keyword>
<comment type="caution">
    <text evidence="2">The sequence shown here is derived from an EMBL/GenBank/DDBJ whole genome shotgun (WGS) entry which is preliminary data.</text>
</comment>
<keyword evidence="1" id="KW-0732">Signal</keyword>
<evidence type="ECO:0000313" key="3">
    <source>
        <dbReference type="Proteomes" id="UP000276133"/>
    </source>
</evidence>
<proteinExistence type="predicted"/>
<reference evidence="2 3" key="1">
    <citation type="journal article" date="2018" name="Sci. Rep.">
        <title>Genomic signatures of local adaptation to the degree of environmental predictability in rotifers.</title>
        <authorList>
            <person name="Franch-Gras L."/>
            <person name="Hahn C."/>
            <person name="Garcia-Roger E.M."/>
            <person name="Carmona M.J."/>
            <person name="Serra M."/>
            <person name="Gomez A."/>
        </authorList>
    </citation>
    <scope>NUCLEOTIDE SEQUENCE [LARGE SCALE GENOMIC DNA]</scope>
    <source>
        <strain evidence="2">HYR1</strain>
    </source>
</reference>
<dbReference type="AlphaFoldDB" id="A0A3M7PVR5"/>
<feature type="signal peptide" evidence="1">
    <location>
        <begin position="1"/>
        <end position="16"/>
    </location>
</feature>
<dbReference type="EMBL" id="REGN01008739">
    <property type="protein sequence ID" value="RNA02855.1"/>
    <property type="molecule type" value="Genomic_DNA"/>
</dbReference>
<organism evidence="2 3">
    <name type="scientific">Brachionus plicatilis</name>
    <name type="common">Marine rotifer</name>
    <name type="synonym">Brachionus muelleri</name>
    <dbReference type="NCBI Taxonomy" id="10195"/>
    <lineage>
        <taxon>Eukaryota</taxon>
        <taxon>Metazoa</taxon>
        <taxon>Spiralia</taxon>
        <taxon>Gnathifera</taxon>
        <taxon>Rotifera</taxon>
        <taxon>Eurotatoria</taxon>
        <taxon>Monogononta</taxon>
        <taxon>Pseudotrocha</taxon>
        <taxon>Ploima</taxon>
        <taxon>Brachionidae</taxon>
        <taxon>Brachionus</taxon>
    </lineage>
</organism>
<evidence type="ECO:0000313" key="2">
    <source>
        <dbReference type="EMBL" id="RNA02855.1"/>
    </source>
</evidence>
<name>A0A3M7PVR5_BRAPC</name>